<name>A0A8J2KJI1_9HEXA</name>
<sequence length="97" mass="10163">MTGTTGNELQLEVWRKNPPAPTPATVIKSNNPQIGSMVMMLMTGTGTGHNLPKPTTPTPRSHQSNVVNNNVAVSSPRHGQQPPSVSSSSSIAHPSIS</sequence>
<gene>
    <name evidence="2" type="ORF">AFUS01_LOCUS26326</name>
</gene>
<accession>A0A8J2KJI1</accession>
<evidence type="ECO:0000313" key="2">
    <source>
        <dbReference type="EMBL" id="CAG7815660.1"/>
    </source>
</evidence>
<feature type="compositionally biased region" description="Low complexity" evidence="1">
    <location>
        <begin position="82"/>
        <end position="97"/>
    </location>
</feature>
<feature type="compositionally biased region" description="Low complexity" evidence="1">
    <location>
        <begin position="64"/>
        <end position="75"/>
    </location>
</feature>
<comment type="caution">
    <text evidence="2">The sequence shown here is derived from an EMBL/GenBank/DDBJ whole genome shotgun (WGS) entry which is preliminary data.</text>
</comment>
<feature type="non-terminal residue" evidence="2">
    <location>
        <position position="97"/>
    </location>
</feature>
<proteinExistence type="predicted"/>
<dbReference type="Proteomes" id="UP000708208">
    <property type="component" value="Unassembled WGS sequence"/>
</dbReference>
<feature type="region of interest" description="Disordered" evidence="1">
    <location>
        <begin position="1"/>
        <end position="97"/>
    </location>
</feature>
<dbReference type="EMBL" id="CAJVCH010349970">
    <property type="protein sequence ID" value="CAG7815660.1"/>
    <property type="molecule type" value="Genomic_DNA"/>
</dbReference>
<dbReference type="AlphaFoldDB" id="A0A8J2KJI1"/>
<organism evidence="2 3">
    <name type="scientific">Allacma fusca</name>
    <dbReference type="NCBI Taxonomy" id="39272"/>
    <lineage>
        <taxon>Eukaryota</taxon>
        <taxon>Metazoa</taxon>
        <taxon>Ecdysozoa</taxon>
        <taxon>Arthropoda</taxon>
        <taxon>Hexapoda</taxon>
        <taxon>Collembola</taxon>
        <taxon>Symphypleona</taxon>
        <taxon>Sminthuridae</taxon>
        <taxon>Allacma</taxon>
    </lineage>
</organism>
<evidence type="ECO:0000256" key="1">
    <source>
        <dbReference type="SAM" id="MobiDB-lite"/>
    </source>
</evidence>
<keyword evidence="3" id="KW-1185">Reference proteome</keyword>
<reference evidence="2" key="1">
    <citation type="submission" date="2021-06" db="EMBL/GenBank/DDBJ databases">
        <authorList>
            <person name="Hodson N. C."/>
            <person name="Mongue J. A."/>
            <person name="Jaron S. K."/>
        </authorList>
    </citation>
    <scope>NUCLEOTIDE SEQUENCE</scope>
</reference>
<protein>
    <submittedName>
        <fullName evidence="2">Uncharacterized protein</fullName>
    </submittedName>
</protein>
<evidence type="ECO:0000313" key="3">
    <source>
        <dbReference type="Proteomes" id="UP000708208"/>
    </source>
</evidence>